<dbReference type="AlphaFoldDB" id="A0A8J3L512"/>
<comment type="caution">
    <text evidence="1">The sequence shown here is derived from an EMBL/GenBank/DDBJ whole genome shotgun (WGS) entry which is preliminary data.</text>
</comment>
<proteinExistence type="predicted"/>
<evidence type="ECO:0000313" key="2">
    <source>
        <dbReference type="Proteomes" id="UP000660339"/>
    </source>
</evidence>
<dbReference type="Gene3D" id="1.10.1200.10">
    <property type="entry name" value="ACP-like"/>
    <property type="match status" value="1"/>
</dbReference>
<evidence type="ECO:0000313" key="1">
    <source>
        <dbReference type="EMBL" id="GIG14562.1"/>
    </source>
</evidence>
<dbReference type="InterPro" id="IPR036736">
    <property type="entry name" value="ACP-like_sf"/>
</dbReference>
<dbReference type="Proteomes" id="UP000660339">
    <property type="component" value="Unassembled WGS sequence"/>
</dbReference>
<reference evidence="1" key="1">
    <citation type="submission" date="2021-01" db="EMBL/GenBank/DDBJ databases">
        <title>Whole genome shotgun sequence of Catellatospora methionotrophica NBRC 14553.</title>
        <authorList>
            <person name="Komaki H."/>
            <person name="Tamura T."/>
        </authorList>
    </citation>
    <scope>NUCLEOTIDE SEQUENCE</scope>
    <source>
        <strain evidence="1">NBRC 14553</strain>
    </source>
</reference>
<accession>A0A8J3L512</accession>
<gene>
    <name evidence="1" type="ORF">Cme02nite_28940</name>
</gene>
<protein>
    <recommendedName>
        <fullName evidence="3">Acyl carrier protein</fullName>
    </recommendedName>
</protein>
<sequence length="83" mass="9121">MTVMNATSTYERLSTVFTRVMGVEPPHGPETSPQDVEAWDSLGHIKLFAEAESEFDRQLPDELMIPGHSLRQLAEAVDAAPPA</sequence>
<dbReference type="EMBL" id="BONJ01000014">
    <property type="protein sequence ID" value="GIG14562.1"/>
    <property type="molecule type" value="Genomic_DNA"/>
</dbReference>
<keyword evidence="2" id="KW-1185">Reference proteome</keyword>
<organism evidence="1 2">
    <name type="scientific">Catellatospora methionotrophica</name>
    <dbReference type="NCBI Taxonomy" id="121620"/>
    <lineage>
        <taxon>Bacteria</taxon>
        <taxon>Bacillati</taxon>
        <taxon>Actinomycetota</taxon>
        <taxon>Actinomycetes</taxon>
        <taxon>Micromonosporales</taxon>
        <taxon>Micromonosporaceae</taxon>
        <taxon>Catellatospora</taxon>
    </lineage>
</organism>
<evidence type="ECO:0008006" key="3">
    <source>
        <dbReference type="Google" id="ProtNLM"/>
    </source>
</evidence>
<dbReference type="SUPFAM" id="SSF47336">
    <property type="entry name" value="ACP-like"/>
    <property type="match status" value="1"/>
</dbReference>
<name>A0A8J3L512_9ACTN</name>